<dbReference type="AlphaFoldDB" id="A0A1V6CD30"/>
<gene>
    <name evidence="1" type="ORF">BWX89_00361</name>
</gene>
<evidence type="ECO:0000313" key="1">
    <source>
        <dbReference type="EMBL" id="OQB74790.1"/>
    </source>
</evidence>
<dbReference type="EMBL" id="MWDQ01000028">
    <property type="protein sequence ID" value="OQB74790.1"/>
    <property type="molecule type" value="Genomic_DNA"/>
</dbReference>
<accession>A0A1V6CD30</accession>
<sequence>MFIFTPPDSVLCKISGLTIFATTGYPIVSAAFTADFASFARILFGPLIPYASNTSLA</sequence>
<proteinExistence type="predicted"/>
<dbReference type="Proteomes" id="UP000485562">
    <property type="component" value="Unassembled WGS sequence"/>
</dbReference>
<organism evidence="1">
    <name type="scientific">candidate division TA06 bacterium ADurb.Bin131</name>
    <dbReference type="NCBI Taxonomy" id="1852827"/>
    <lineage>
        <taxon>Bacteria</taxon>
        <taxon>Bacteria division TA06</taxon>
    </lineage>
</organism>
<reference evidence="1" key="1">
    <citation type="submission" date="2017-02" db="EMBL/GenBank/DDBJ databases">
        <title>Delving into the versatile metabolic prowess of the omnipresent phylum Bacteroidetes.</title>
        <authorList>
            <person name="Nobu M.K."/>
            <person name="Mei R."/>
            <person name="Narihiro T."/>
            <person name="Kuroda K."/>
            <person name="Liu W.-T."/>
        </authorList>
    </citation>
    <scope>NUCLEOTIDE SEQUENCE</scope>
    <source>
        <strain evidence="1">ADurb.Bin131</strain>
    </source>
</reference>
<name>A0A1V6CD30_UNCT6</name>
<protein>
    <submittedName>
        <fullName evidence="1">Uncharacterized protein</fullName>
    </submittedName>
</protein>
<comment type="caution">
    <text evidence="1">The sequence shown here is derived from an EMBL/GenBank/DDBJ whole genome shotgun (WGS) entry which is preliminary data.</text>
</comment>